<comment type="caution">
    <text evidence="11">The sequence shown here is derived from an EMBL/GenBank/DDBJ whole genome shotgun (WGS) entry which is preliminary data.</text>
</comment>
<keyword evidence="12" id="KW-1185">Reference proteome</keyword>
<feature type="non-terminal residue" evidence="11">
    <location>
        <position position="372"/>
    </location>
</feature>
<proteinExistence type="predicted"/>
<dbReference type="AlphaFoldDB" id="A0AA88H536"/>
<gene>
    <name evidence="11" type="ORF">QYM36_018088</name>
</gene>
<sequence length="372" mass="42151">MRAASKSLYECIGEVYEPDWTGHDLLYLQTQTVDMLWQDLAHKVTDQVLIPLNTYQAHFPEMRKKIEKRNRKLVDYDSQRHSYQSLETMQKKRDQGKISKSKELVDEAKRTFGIINSELNDELPALHDSRILFYVTNLQTFFSAEQVFHSELAKVHSELETIIEKLSKENQRTVSTTRRISAANGASPVTPVTPNSTSSPIVSTPEAKEEVLAGHYEEDFPPPPHDDSIEFMSTPFKQYDEPAPPVIRMNEEVIKIDIAADDVDSLHAGVESARIKGRSLREEFETPKEYEPVEVGAQVTNGGGSPSLATPAAKRNDELYDIPVGATTEDLPPGVLYRVRAAYKYDPEDEDELQLEIGDIVRVIEYEDPEEQ</sequence>
<comment type="subcellular location">
    <subcellularLocation>
        <location evidence="2">Cytoplasm</location>
    </subcellularLocation>
    <subcellularLocation>
        <location evidence="1">Endomembrane system</location>
    </subcellularLocation>
</comment>
<evidence type="ECO:0000256" key="1">
    <source>
        <dbReference type="ARBA" id="ARBA00004308"/>
    </source>
</evidence>
<evidence type="ECO:0000256" key="3">
    <source>
        <dbReference type="ARBA" id="ARBA00022443"/>
    </source>
</evidence>
<keyword evidence="5" id="KW-0175">Coiled coil</keyword>
<dbReference type="Pfam" id="PF00018">
    <property type="entry name" value="SH3_1"/>
    <property type="match status" value="1"/>
</dbReference>
<evidence type="ECO:0000256" key="5">
    <source>
        <dbReference type="ARBA" id="ARBA00023054"/>
    </source>
</evidence>
<organism evidence="11 12">
    <name type="scientific">Artemia franciscana</name>
    <name type="common">Brine shrimp</name>
    <name type="synonym">Artemia sanfranciscana</name>
    <dbReference type="NCBI Taxonomy" id="6661"/>
    <lineage>
        <taxon>Eukaryota</taxon>
        <taxon>Metazoa</taxon>
        <taxon>Ecdysozoa</taxon>
        <taxon>Arthropoda</taxon>
        <taxon>Crustacea</taxon>
        <taxon>Branchiopoda</taxon>
        <taxon>Anostraca</taxon>
        <taxon>Artemiidae</taxon>
        <taxon>Artemia</taxon>
    </lineage>
</organism>
<evidence type="ECO:0000259" key="10">
    <source>
        <dbReference type="PROSITE" id="PS51021"/>
    </source>
</evidence>
<dbReference type="Proteomes" id="UP001187531">
    <property type="component" value="Unassembled WGS sequence"/>
</dbReference>
<feature type="domain" description="SH3" evidence="9">
    <location>
        <begin position="334"/>
        <end position="372"/>
    </location>
</feature>
<evidence type="ECO:0000256" key="6">
    <source>
        <dbReference type="ARBA" id="ARBA00023136"/>
    </source>
</evidence>
<evidence type="ECO:0000313" key="12">
    <source>
        <dbReference type="Proteomes" id="UP001187531"/>
    </source>
</evidence>
<evidence type="ECO:0008006" key="13">
    <source>
        <dbReference type="Google" id="ProtNLM"/>
    </source>
</evidence>
<dbReference type="GO" id="GO:0005886">
    <property type="term" value="C:plasma membrane"/>
    <property type="evidence" value="ECO:0007669"/>
    <property type="project" value="TreeGrafter"/>
</dbReference>
<evidence type="ECO:0000259" key="9">
    <source>
        <dbReference type="PROSITE" id="PS50002"/>
    </source>
</evidence>
<dbReference type="EMBL" id="JAVRJZ010000091">
    <property type="protein sequence ID" value="KAK2703444.1"/>
    <property type="molecule type" value="Genomic_DNA"/>
</dbReference>
<dbReference type="PANTHER" id="PTHR46514">
    <property type="entry name" value="AMPHIPHYSIN"/>
    <property type="match status" value="1"/>
</dbReference>
<keyword evidence="3 7" id="KW-0728">SH3 domain</keyword>
<dbReference type="PROSITE" id="PS50002">
    <property type="entry name" value="SH3"/>
    <property type="match status" value="1"/>
</dbReference>
<dbReference type="PROSITE" id="PS51021">
    <property type="entry name" value="BAR"/>
    <property type="match status" value="1"/>
</dbReference>
<reference evidence="11" key="1">
    <citation type="submission" date="2023-07" db="EMBL/GenBank/DDBJ databases">
        <title>Chromosome-level genome assembly of Artemia franciscana.</title>
        <authorList>
            <person name="Jo E."/>
        </authorList>
    </citation>
    <scope>NUCLEOTIDE SEQUENCE</scope>
    <source>
        <tissue evidence="11">Whole body</tissue>
    </source>
</reference>
<dbReference type="SUPFAM" id="SSF103657">
    <property type="entry name" value="BAR/IMD domain-like"/>
    <property type="match status" value="1"/>
</dbReference>
<dbReference type="Gene3D" id="1.20.1270.60">
    <property type="entry name" value="Arfaptin homology (AH) domain/BAR domain"/>
    <property type="match status" value="1"/>
</dbReference>
<feature type="region of interest" description="Disordered" evidence="8">
    <location>
        <begin position="181"/>
        <end position="203"/>
    </location>
</feature>
<dbReference type="PANTHER" id="PTHR46514:SF3">
    <property type="entry name" value="AMPHIPHYSIN"/>
    <property type="match status" value="1"/>
</dbReference>
<accession>A0AA88H536</accession>
<dbReference type="FunFam" id="1.20.1270.60:FF:000013">
    <property type="entry name" value="Amphiphysin isoform 2"/>
    <property type="match status" value="1"/>
</dbReference>
<dbReference type="GO" id="GO:0005543">
    <property type="term" value="F:phospholipid binding"/>
    <property type="evidence" value="ECO:0007669"/>
    <property type="project" value="TreeGrafter"/>
</dbReference>
<keyword evidence="4" id="KW-0963">Cytoplasm</keyword>
<name>A0AA88H536_ARTSF</name>
<evidence type="ECO:0000256" key="8">
    <source>
        <dbReference type="SAM" id="MobiDB-lite"/>
    </source>
</evidence>
<dbReference type="SUPFAM" id="SSF50044">
    <property type="entry name" value="SH3-domain"/>
    <property type="match status" value="1"/>
</dbReference>
<keyword evidence="6" id="KW-0472">Membrane</keyword>
<dbReference type="PRINTS" id="PR01251">
    <property type="entry name" value="AMPHIPHYSIN"/>
</dbReference>
<feature type="domain" description="BAR" evidence="10">
    <location>
        <begin position="1"/>
        <end position="172"/>
    </location>
</feature>
<dbReference type="Pfam" id="PF03114">
    <property type="entry name" value="BAR"/>
    <property type="match status" value="1"/>
</dbReference>
<evidence type="ECO:0000256" key="7">
    <source>
        <dbReference type="PROSITE-ProRule" id="PRU00192"/>
    </source>
</evidence>
<dbReference type="Gene3D" id="2.30.30.40">
    <property type="entry name" value="SH3 Domains"/>
    <property type="match status" value="1"/>
</dbReference>
<dbReference type="InterPro" id="IPR036028">
    <property type="entry name" value="SH3-like_dom_sf"/>
</dbReference>
<dbReference type="GO" id="GO:0012505">
    <property type="term" value="C:endomembrane system"/>
    <property type="evidence" value="ECO:0007669"/>
    <property type="project" value="UniProtKB-SubCell"/>
</dbReference>
<feature type="compositionally biased region" description="Polar residues" evidence="8">
    <location>
        <begin position="190"/>
        <end position="202"/>
    </location>
</feature>
<dbReference type="InterPro" id="IPR003005">
    <property type="entry name" value="Amphiphysin"/>
</dbReference>
<evidence type="ECO:0000313" key="11">
    <source>
        <dbReference type="EMBL" id="KAK2703444.1"/>
    </source>
</evidence>
<evidence type="ECO:0000256" key="2">
    <source>
        <dbReference type="ARBA" id="ARBA00004496"/>
    </source>
</evidence>
<dbReference type="SMART" id="SM00721">
    <property type="entry name" value="BAR"/>
    <property type="match status" value="1"/>
</dbReference>
<evidence type="ECO:0000256" key="4">
    <source>
        <dbReference type="ARBA" id="ARBA00022490"/>
    </source>
</evidence>
<dbReference type="InterPro" id="IPR027267">
    <property type="entry name" value="AH/BAR_dom_sf"/>
</dbReference>
<dbReference type="InterPro" id="IPR001452">
    <property type="entry name" value="SH3_domain"/>
</dbReference>
<protein>
    <recommendedName>
        <fullName evidence="13">Endophilin-A</fullName>
    </recommendedName>
</protein>
<dbReference type="InterPro" id="IPR004148">
    <property type="entry name" value="BAR_dom"/>
</dbReference>
<dbReference type="GO" id="GO:0005737">
    <property type="term" value="C:cytoplasm"/>
    <property type="evidence" value="ECO:0007669"/>
    <property type="project" value="UniProtKB-SubCell"/>
</dbReference>